<dbReference type="EMBL" id="KL584707">
    <property type="protein sequence ID" value="KEQ74247.1"/>
    <property type="molecule type" value="Genomic_DNA"/>
</dbReference>
<evidence type="ECO:0000256" key="1">
    <source>
        <dbReference type="SAM" id="MobiDB-lite"/>
    </source>
</evidence>
<feature type="region of interest" description="Disordered" evidence="1">
    <location>
        <begin position="275"/>
        <end position="467"/>
    </location>
</feature>
<accession>A0A074WWW9</accession>
<dbReference type="HOGENOM" id="CLU_032402_1_0_1"/>
<feature type="region of interest" description="Disordered" evidence="1">
    <location>
        <begin position="184"/>
        <end position="259"/>
    </location>
</feature>
<feature type="compositionally biased region" description="Polar residues" evidence="1">
    <location>
        <begin position="405"/>
        <end position="418"/>
    </location>
</feature>
<reference evidence="2 3" key="1">
    <citation type="journal article" date="2014" name="BMC Genomics">
        <title>Genome sequencing of four Aureobasidium pullulans varieties: biotechnological potential, stress tolerance, and description of new species.</title>
        <authorList>
            <person name="Gostin Ar C."/>
            <person name="Ohm R.A."/>
            <person name="Kogej T."/>
            <person name="Sonjak S."/>
            <person name="Turk M."/>
            <person name="Zajc J."/>
            <person name="Zalar P."/>
            <person name="Grube M."/>
            <person name="Sun H."/>
            <person name="Han J."/>
            <person name="Sharma A."/>
            <person name="Chiniquy J."/>
            <person name="Ngan C.Y."/>
            <person name="Lipzen A."/>
            <person name="Barry K."/>
            <person name="Grigoriev I.V."/>
            <person name="Gunde-Cimerman N."/>
        </authorList>
    </citation>
    <scope>NUCLEOTIDE SEQUENCE [LARGE SCALE GENOMIC DNA]</scope>
    <source>
        <strain evidence="2 3">CBS 147.97</strain>
    </source>
</reference>
<evidence type="ECO:0008006" key="4">
    <source>
        <dbReference type="Google" id="ProtNLM"/>
    </source>
</evidence>
<dbReference type="OrthoDB" id="5408296at2759"/>
<sequence>MPPLPGETLLLNIFTDVRTYFNQPASKPVHHRFDKGSYLYLYYNSIQRRARLEIANSAGTPDQDAFNGYLDHAMVTNTYKHPNLFTMTVEGVKHGGTSPRPADHSHWHLPAFGLTHEHKYLYKIHTLDLYLWTTNDAMKLLDLIKRITPHQNLDITEAAPPPEHDGSMSPVVQQLENMAIHTPPHARAPSAVSDFSSQSRHGHTPEGQRTVSLHSALASTPSSAAQVAPYNPAAPAAPEPIAHREKTPPPIDAGSGTGLAAAATHEQPGAQYHQAIPQSTFPGPPQRATSLGSFPPPPPLAAHSPHPGLQTAHSFAGPPSSSQSSTPQQQHAHAQYASYPQQQPAHYPQSPGFQMHTPLQSPGVANTPSQPPAYGMHTPLQSPGFAPQHTPQSPGLPSSPLGGFSNYTYGPQSSQPTLPTEAYAVHTQAYRPTEQEAAHGHAPKVQAQGTPKPGGFEERLKKTEKGVGRFLRKLDQKM</sequence>
<feature type="compositionally biased region" description="Low complexity" evidence="1">
    <location>
        <begin position="301"/>
        <end position="351"/>
    </location>
</feature>
<name>A0A074WWW9_9PEZI</name>
<feature type="compositionally biased region" description="Low complexity" evidence="1">
    <location>
        <begin position="224"/>
        <end position="240"/>
    </location>
</feature>
<dbReference type="STRING" id="1043004.A0A074WWW9"/>
<dbReference type="Proteomes" id="UP000027730">
    <property type="component" value="Unassembled WGS sequence"/>
</dbReference>
<protein>
    <recommendedName>
        <fullName evidence="4">RNA recognition motif-containing protein</fullName>
    </recommendedName>
</protein>
<evidence type="ECO:0000313" key="2">
    <source>
        <dbReference type="EMBL" id="KEQ74247.1"/>
    </source>
</evidence>
<gene>
    <name evidence="2" type="ORF">M436DRAFT_43372</name>
</gene>
<dbReference type="RefSeq" id="XP_013428384.1">
    <property type="nucleotide sequence ID" value="XM_013572930.1"/>
</dbReference>
<organism evidence="2 3">
    <name type="scientific">Aureobasidium namibiae CBS 147.97</name>
    <dbReference type="NCBI Taxonomy" id="1043004"/>
    <lineage>
        <taxon>Eukaryota</taxon>
        <taxon>Fungi</taxon>
        <taxon>Dikarya</taxon>
        <taxon>Ascomycota</taxon>
        <taxon>Pezizomycotina</taxon>
        <taxon>Dothideomycetes</taxon>
        <taxon>Dothideomycetidae</taxon>
        <taxon>Dothideales</taxon>
        <taxon>Saccotheciaceae</taxon>
        <taxon>Aureobasidium</taxon>
    </lineage>
</organism>
<dbReference type="AlphaFoldDB" id="A0A074WWW9"/>
<feature type="compositionally biased region" description="Low complexity" evidence="1">
    <location>
        <begin position="393"/>
        <end position="403"/>
    </location>
</feature>
<proteinExistence type="predicted"/>
<evidence type="ECO:0000313" key="3">
    <source>
        <dbReference type="Proteomes" id="UP000027730"/>
    </source>
</evidence>
<keyword evidence="3" id="KW-1185">Reference proteome</keyword>
<feature type="compositionally biased region" description="Basic and acidic residues" evidence="1">
    <location>
        <begin position="455"/>
        <end position="467"/>
    </location>
</feature>
<feature type="compositionally biased region" description="Polar residues" evidence="1">
    <location>
        <begin position="357"/>
        <end position="368"/>
    </location>
</feature>
<dbReference type="GeneID" id="25409934"/>
<feature type="compositionally biased region" description="Polar residues" evidence="1">
    <location>
        <begin position="207"/>
        <end position="223"/>
    </location>
</feature>